<organism evidence="1 2">
    <name type="scientific">Acaromyces ingoldii</name>
    <dbReference type="NCBI Taxonomy" id="215250"/>
    <lineage>
        <taxon>Eukaryota</taxon>
        <taxon>Fungi</taxon>
        <taxon>Dikarya</taxon>
        <taxon>Basidiomycota</taxon>
        <taxon>Ustilaginomycotina</taxon>
        <taxon>Exobasidiomycetes</taxon>
        <taxon>Exobasidiales</taxon>
        <taxon>Cryptobasidiaceae</taxon>
        <taxon>Acaromyces</taxon>
    </lineage>
</organism>
<reference evidence="1 2" key="1">
    <citation type="journal article" date="2018" name="Mol. Biol. Evol.">
        <title>Broad Genomic Sampling Reveals a Smut Pathogenic Ancestry of the Fungal Clade Ustilaginomycotina.</title>
        <authorList>
            <person name="Kijpornyongpan T."/>
            <person name="Mondo S.J."/>
            <person name="Barry K."/>
            <person name="Sandor L."/>
            <person name="Lee J."/>
            <person name="Lipzen A."/>
            <person name="Pangilinan J."/>
            <person name="LaButti K."/>
            <person name="Hainaut M."/>
            <person name="Henrissat B."/>
            <person name="Grigoriev I.V."/>
            <person name="Spatafora J.W."/>
            <person name="Aime M.C."/>
        </authorList>
    </citation>
    <scope>NUCLEOTIDE SEQUENCE [LARGE SCALE GENOMIC DNA]</scope>
    <source>
        <strain evidence="1 2">MCA 4198</strain>
    </source>
</reference>
<keyword evidence="2" id="KW-1185">Reference proteome</keyword>
<dbReference type="RefSeq" id="XP_025373985.1">
    <property type="nucleotide sequence ID" value="XM_025518435.1"/>
</dbReference>
<dbReference type="EMBL" id="KZ819642">
    <property type="protein sequence ID" value="PWN86787.1"/>
    <property type="molecule type" value="Genomic_DNA"/>
</dbReference>
<name>A0A316YB50_9BASI</name>
<proteinExistence type="predicted"/>
<dbReference type="AlphaFoldDB" id="A0A316YB50"/>
<dbReference type="GeneID" id="37040351"/>
<sequence length="96" mass="10939">MLARLPLGLVCSTISSDGSKWSWACRRPSTAKKAESLPRGWPKNFYQQKPWHSSTSSSTHNELWAYRSCDHGKRISLTSYDYMIADVEVYALQQAL</sequence>
<evidence type="ECO:0000313" key="2">
    <source>
        <dbReference type="Proteomes" id="UP000245768"/>
    </source>
</evidence>
<gene>
    <name evidence="1" type="ORF">FA10DRAFT_199953</name>
</gene>
<evidence type="ECO:0000313" key="1">
    <source>
        <dbReference type="EMBL" id="PWN86787.1"/>
    </source>
</evidence>
<protein>
    <submittedName>
        <fullName evidence="1">Uncharacterized protein</fullName>
    </submittedName>
</protein>
<dbReference type="Proteomes" id="UP000245768">
    <property type="component" value="Unassembled WGS sequence"/>
</dbReference>
<dbReference type="InParanoid" id="A0A316YB50"/>
<accession>A0A316YB50</accession>